<organism evidence="1 2">
    <name type="scientific">Paenibacillus silvae</name>
    <dbReference type="NCBI Taxonomy" id="1325358"/>
    <lineage>
        <taxon>Bacteria</taxon>
        <taxon>Bacillati</taxon>
        <taxon>Bacillota</taxon>
        <taxon>Bacilli</taxon>
        <taxon>Bacillales</taxon>
        <taxon>Paenibacillaceae</taxon>
        <taxon>Paenibacillus</taxon>
    </lineage>
</organism>
<dbReference type="EMBL" id="BMFU01000001">
    <property type="protein sequence ID" value="GGH47274.1"/>
    <property type="molecule type" value="Genomic_DNA"/>
</dbReference>
<comment type="caution">
    <text evidence="1">The sequence shown here is derived from an EMBL/GenBank/DDBJ whole genome shotgun (WGS) entry which is preliminary data.</text>
</comment>
<sequence length="80" mass="8842">MVIDRNGTVIAANEPNVVGGARIEHPNLVGKSLESGEYQSLVVLAPIGELQQGELSMMRRLYFIRKFHSRIGALLLRIPT</sequence>
<keyword evidence="2" id="KW-1185">Reference proteome</keyword>
<reference evidence="2" key="1">
    <citation type="journal article" date="2019" name="Int. J. Syst. Evol. Microbiol.">
        <title>The Global Catalogue of Microorganisms (GCM) 10K type strain sequencing project: providing services to taxonomists for standard genome sequencing and annotation.</title>
        <authorList>
            <consortium name="The Broad Institute Genomics Platform"/>
            <consortium name="The Broad Institute Genome Sequencing Center for Infectious Disease"/>
            <person name="Wu L."/>
            <person name="Ma J."/>
        </authorList>
    </citation>
    <scope>NUCLEOTIDE SEQUENCE [LARGE SCALE GENOMIC DNA]</scope>
    <source>
        <strain evidence="2">CGMCC 1.12770</strain>
    </source>
</reference>
<dbReference type="RefSeq" id="WP_188591502.1">
    <property type="nucleotide sequence ID" value="NZ_BMFU01000001.1"/>
</dbReference>
<name>A0ABQ1Z224_9BACL</name>
<protein>
    <submittedName>
        <fullName evidence="1">Uncharacterized protein</fullName>
    </submittedName>
</protein>
<proteinExistence type="predicted"/>
<evidence type="ECO:0000313" key="1">
    <source>
        <dbReference type="EMBL" id="GGH47274.1"/>
    </source>
</evidence>
<dbReference type="Proteomes" id="UP000652153">
    <property type="component" value="Unassembled WGS sequence"/>
</dbReference>
<evidence type="ECO:0000313" key="2">
    <source>
        <dbReference type="Proteomes" id="UP000652153"/>
    </source>
</evidence>
<gene>
    <name evidence="1" type="ORF">GCM10008014_10460</name>
</gene>
<accession>A0ABQ1Z224</accession>